<keyword evidence="1" id="KW-0809">Transit peptide</keyword>
<organism evidence="3 4">
    <name type="scientific">Blepharisma stoltei</name>
    <dbReference type="NCBI Taxonomy" id="1481888"/>
    <lineage>
        <taxon>Eukaryota</taxon>
        <taxon>Sar</taxon>
        <taxon>Alveolata</taxon>
        <taxon>Ciliophora</taxon>
        <taxon>Postciliodesmatophora</taxon>
        <taxon>Heterotrichea</taxon>
        <taxon>Heterotrichida</taxon>
        <taxon>Blepharismidae</taxon>
        <taxon>Blepharisma</taxon>
    </lineage>
</organism>
<dbReference type="EMBL" id="CAJZBQ010000029">
    <property type="protein sequence ID" value="CAG9321761.1"/>
    <property type="molecule type" value="Genomic_DNA"/>
</dbReference>
<keyword evidence="1" id="KW-0653">Protein transport</keyword>
<dbReference type="SMART" id="SM00577">
    <property type="entry name" value="CPDc"/>
    <property type="match status" value="1"/>
</dbReference>
<dbReference type="Pfam" id="PF03031">
    <property type="entry name" value="NIF"/>
    <property type="match status" value="1"/>
</dbReference>
<dbReference type="InterPro" id="IPR050365">
    <property type="entry name" value="TIM50"/>
</dbReference>
<dbReference type="Gene3D" id="3.40.50.1000">
    <property type="entry name" value="HAD superfamily/HAD-like"/>
    <property type="match status" value="1"/>
</dbReference>
<name>A0AAU9J8Q8_9CILI</name>
<dbReference type="FunFam" id="3.40.50.1000:FF:000184">
    <property type="entry name" value="Uncharacterized protein"/>
    <property type="match status" value="1"/>
</dbReference>
<comment type="function">
    <text evidence="1">Essential component of the TIM23 complex, a complex that mediates the translocation of transit peptide-containing proteins across the mitochondrial inner membrane.</text>
</comment>
<proteinExistence type="inferred from homology"/>
<evidence type="ECO:0000313" key="4">
    <source>
        <dbReference type="Proteomes" id="UP001162131"/>
    </source>
</evidence>
<comment type="caution">
    <text evidence="3">The sequence shown here is derived from an EMBL/GenBank/DDBJ whole genome shotgun (WGS) entry which is preliminary data.</text>
</comment>
<dbReference type="AlphaFoldDB" id="A0AAU9J8Q8"/>
<evidence type="ECO:0000259" key="2">
    <source>
        <dbReference type="PROSITE" id="PS50969"/>
    </source>
</evidence>
<comment type="similarity">
    <text evidence="1">Belongs to the TIM50 family.</text>
</comment>
<dbReference type="GO" id="GO:0015031">
    <property type="term" value="P:protein transport"/>
    <property type="evidence" value="ECO:0007669"/>
    <property type="project" value="UniProtKB-KW"/>
</dbReference>
<evidence type="ECO:0000256" key="1">
    <source>
        <dbReference type="RuleBase" id="RU365079"/>
    </source>
</evidence>
<keyword evidence="1" id="KW-0496">Mitochondrion</keyword>
<comment type="subunit">
    <text evidence="1">Component of the TIM23 complex.</text>
</comment>
<keyword evidence="1" id="KW-0813">Transport</keyword>
<dbReference type="Proteomes" id="UP001162131">
    <property type="component" value="Unassembled WGS sequence"/>
</dbReference>
<dbReference type="PROSITE" id="PS50969">
    <property type="entry name" value="FCP1"/>
    <property type="match status" value="1"/>
</dbReference>
<comment type="subcellular location">
    <subcellularLocation>
        <location evidence="1">Mitochondrion inner membrane</location>
        <topology evidence="1">Single-pass membrane protein</topology>
    </subcellularLocation>
</comment>
<reference evidence="3" key="1">
    <citation type="submission" date="2021-09" db="EMBL/GenBank/DDBJ databases">
        <authorList>
            <consortium name="AG Swart"/>
            <person name="Singh M."/>
            <person name="Singh A."/>
            <person name="Seah K."/>
            <person name="Emmerich C."/>
        </authorList>
    </citation>
    <scope>NUCLEOTIDE SEQUENCE</scope>
    <source>
        <strain evidence="3">ATCC30299</strain>
    </source>
</reference>
<keyword evidence="4" id="KW-1185">Reference proteome</keyword>
<feature type="domain" description="FCP1 homology" evidence="2">
    <location>
        <begin position="274"/>
        <end position="416"/>
    </location>
</feature>
<accession>A0AAU9J8Q8</accession>
<keyword evidence="1" id="KW-0811">Translocation</keyword>
<dbReference type="GO" id="GO:0005744">
    <property type="term" value="C:TIM23 mitochondrial import inner membrane translocase complex"/>
    <property type="evidence" value="ECO:0007669"/>
    <property type="project" value="UniProtKB-UniRule"/>
</dbReference>
<dbReference type="CDD" id="cd07521">
    <property type="entry name" value="HAD_FCP1-like"/>
    <property type="match status" value="1"/>
</dbReference>
<gene>
    <name evidence="3" type="ORF">BSTOLATCC_MIC29672</name>
</gene>
<dbReference type="PANTHER" id="PTHR12210">
    <property type="entry name" value="DULLARD PROTEIN PHOSPHATASE"/>
    <property type="match status" value="1"/>
</dbReference>
<evidence type="ECO:0000313" key="3">
    <source>
        <dbReference type="EMBL" id="CAG9321761.1"/>
    </source>
</evidence>
<dbReference type="SUPFAM" id="SSF56784">
    <property type="entry name" value="HAD-like"/>
    <property type="match status" value="1"/>
</dbReference>
<dbReference type="InterPro" id="IPR036412">
    <property type="entry name" value="HAD-like_sf"/>
</dbReference>
<protein>
    <recommendedName>
        <fullName evidence="1">Mitochondrial import inner membrane translocase subunit TIM50</fullName>
    </recommendedName>
</protein>
<dbReference type="InterPro" id="IPR023214">
    <property type="entry name" value="HAD_sf"/>
</dbReference>
<sequence>MKSAKHQASSIIKSGRKVSQSFEQNLNQIKSRNLSLPKLEDENDLIRKAELCNKPVTVNIKFTLVIEDKLWEILDMLRKNVAAKFPCDEYWLMNEDDPINKLEFLFGEKRMKSLIKQANVLEKTSIGISRFCFGKELPNDLMQEFRNLFFYVHQNYLILIKLMLLRYIDSGSNNTWIRLLNQRIEEKQVDVIKNGSITGFLKQHTEIIYKLLQNIAAIIDGEAKDYVKLITDNLEQMTISKVKKIFNSLADNVQSFSVQSPSSPKSEIPYLPPMASPGYTLVIDLDETLVHYADSGPNGILLVRPGSVEFLNEMKNYYEIVIFTAALPDYANWAIEQIDTSSAVSHRLYRQHTNLMGPAFIKDLKCLGRDLRKTIIIDNIPDNFKNQIENGITVKSWYGELEDTFLYELIPLLKEIVIKKVPDVRVALRIFRDQVLRQFLKGISKPHLNLKTTKSD</sequence>
<dbReference type="InterPro" id="IPR004274">
    <property type="entry name" value="FCP1_dom"/>
</dbReference>